<reference evidence="2 3" key="1">
    <citation type="submission" date="2016-09" db="EMBL/GenBank/DDBJ databases">
        <authorList>
            <person name="Capua I."/>
            <person name="De Benedictis P."/>
            <person name="Joannis T."/>
            <person name="Lombin L.H."/>
            <person name="Cattoli G."/>
        </authorList>
    </citation>
    <scope>NUCLEOTIDE SEQUENCE [LARGE SCALE GENOMIC DNA]</scope>
    <source>
        <strain evidence="2 3">UB20</strain>
    </source>
</reference>
<dbReference type="Proteomes" id="UP000182057">
    <property type="component" value="Unassembled WGS sequence"/>
</dbReference>
<dbReference type="RefSeq" id="WP_080561807.1">
    <property type="nucleotide sequence ID" value="NZ_CALHNL010000035.1"/>
</dbReference>
<gene>
    <name evidence="2" type="ORF">TFUB20_01952</name>
</gene>
<dbReference type="GO" id="GO:0008757">
    <property type="term" value="F:S-adenosylmethionine-dependent methyltransferase activity"/>
    <property type="evidence" value="ECO:0007669"/>
    <property type="project" value="InterPro"/>
</dbReference>
<dbReference type="OrthoDB" id="9808140at2"/>
<feature type="domain" description="Methyltransferase type 11" evidence="1">
    <location>
        <begin position="77"/>
        <end position="191"/>
    </location>
</feature>
<evidence type="ECO:0000259" key="1">
    <source>
        <dbReference type="Pfam" id="PF08241"/>
    </source>
</evidence>
<dbReference type="InterPro" id="IPR029063">
    <property type="entry name" value="SAM-dependent_MTases_sf"/>
</dbReference>
<dbReference type="EMBL" id="FMMM01000067">
    <property type="protein sequence ID" value="SCQ23109.1"/>
    <property type="molecule type" value="Genomic_DNA"/>
</dbReference>
<dbReference type="GeneID" id="34759313"/>
<accession>A0A1D3USC0</accession>
<proteinExistence type="predicted"/>
<dbReference type="SUPFAM" id="SSF53335">
    <property type="entry name" value="S-adenosyl-L-methionine-dependent methyltransferases"/>
    <property type="match status" value="1"/>
</dbReference>
<evidence type="ECO:0000313" key="2">
    <source>
        <dbReference type="EMBL" id="SCQ23109.1"/>
    </source>
</evidence>
<evidence type="ECO:0000313" key="3">
    <source>
        <dbReference type="Proteomes" id="UP000182057"/>
    </source>
</evidence>
<dbReference type="AlphaFoldDB" id="A0A1D3USC0"/>
<name>A0A1D3USC0_TANFO</name>
<dbReference type="Gene3D" id="3.40.50.150">
    <property type="entry name" value="Vaccinia Virus protein VP39"/>
    <property type="match status" value="1"/>
</dbReference>
<organism evidence="2 3">
    <name type="scientific">Tannerella forsythia</name>
    <name type="common">Bacteroides forsythus</name>
    <dbReference type="NCBI Taxonomy" id="28112"/>
    <lineage>
        <taxon>Bacteria</taxon>
        <taxon>Pseudomonadati</taxon>
        <taxon>Bacteroidota</taxon>
        <taxon>Bacteroidia</taxon>
        <taxon>Bacteroidales</taxon>
        <taxon>Tannerellaceae</taxon>
        <taxon>Tannerella</taxon>
    </lineage>
</organism>
<dbReference type="Pfam" id="PF08241">
    <property type="entry name" value="Methyltransf_11"/>
    <property type="match status" value="1"/>
</dbReference>
<sequence length="279" mass="32262">MSTHAILRWFYYRIPPRGRLVLRRLYYLPGDLFAQRDAMIPPKGMIFIGSGDFVEQGKLQRETVLRHTGIQPDAAVLDVGSGIGRLAVAMTDYLNADGRFEGFDLVKKGVNWCRKHITPRYPNFIFKHVDLKNDLYNLSTETSAKDFIFPYESSQFDVVTLFSVFSHMIPEDINNYLSEIYRVLKKGGYCVATFFILDEEAKQNIEAGRTGEFSFKYRHDGYAFLDEKVKEANVAYDLEFLSSMITDSQLQMVCMEPGRWSNPHRKTDQFQDLIILQKT</sequence>
<dbReference type="InterPro" id="IPR013216">
    <property type="entry name" value="Methyltransf_11"/>
</dbReference>
<dbReference type="PANTHER" id="PTHR43861">
    <property type="entry name" value="TRANS-ACONITATE 2-METHYLTRANSFERASE-RELATED"/>
    <property type="match status" value="1"/>
</dbReference>
<dbReference type="CDD" id="cd02440">
    <property type="entry name" value="AdoMet_MTases"/>
    <property type="match status" value="1"/>
</dbReference>
<protein>
    <recommendedName>
        <fullName evidence="1">Methyltransferase type 11 domain-containing protein</fullName>
    </recommendedName>
</protein>